<dbReference type="Proteomes" id="UP000238949">
    <property type="component" value="Unassembled WGS sequence"/>
</dbReference>
<gene>
    <name evidence="1" type="ORF">C6Y40_04730</name>
</gene>
<dbReference type="RefSeq" id="WP_105933580.1">
    <property type="nucleotide sequence ID" value="NZ_PVNP01000038.1"/>
</dbReference>
<organism evidence="1 2">
    <name type="scientific">Alteromonas alba</name>
    <dbReference type="NCBI Taxonomy" id="2079529"/>
    <lineage>
        <taxon>Bacteria</taxon>
        <taxon>Pseudomonadati</taxon>
        <taxon>Pseudomonadota</taxon>
        <taxon>Gammaproteobacteria</taxon>
        <taxon>Alteromonadales</taxon>
        <taxon>Alteromonadaceae</taxon>
        <taxon>Alteromonas/Salinimonas group</taxon>
        <taxon>Alteromonas</taxon>
    </lineage>
</organism>
<dbReference type="AlphaFoldDB" id="A0A2S9VE17"/>
<comment type="caution">
    <text evidence="1">The sequence shown here is derived from an EMBL/GenBank/DDBJ whole genome shotgun (WGS) entry which is preliminary data.</text>
</comment>
<evidence type="ECO:0000313" key="2">
    <source>
        <dbReference type="Proteomes" id="UP000238949"/>
    </source>
</evidence>
<evidence type="ECO:0000313" key="1">
    <source>
        <dbReference type="EMBL" id="PRO74721.1"/>
    </source>
</evidence>
<reference evidence="2" key="1">
    <citation type="journal article" date="2020" name="Int. J. Syst. Evol. Microbiol.">
        <title>Alteromonas alba sp. nov., a marine bacterium isolated from the seawater of the West Pacific Ocean.</title>
        <authorList>
            <person name="Sun C."/>
            <person name="Wu Y.-H."/>
            <person name="Xamxidin M."/>
            <person name="Cheng H."/>
            <person name="Xu X.-W."/>
        </authorList>
    </citation>
    <scope>NUCLEOTIDE SEQUENCE [LARGE SCALE GENOMIC DNA]</scope>
    <source>
        <strain evidence="2">190</strain>
    </source>
</reference>
<protein>
    <recommendedName>
        <fullName evidence="3">DUF3887 domain-containing protein</fullName>
    </recommendedName>
</protein>
<dbReference type="EMBL" id="PVNP01000038">
    <property type="protein sequence ID" value="PRO74721.1"/>
    <property type="molecule type" value="Genomic_DNA"/>
</dbReference>
<name>A0A2S9VE17_9ALTE</name>
<keyword evidence="2" id="KW-1185">Reference proteome</keyword>
<accession>A0A2S9VE17</accession>
<sequence length="127" mass="14008">MNDDNQPPEDYFGCFGDNAAQALALLMPMVDIALKAHETGDYQAFRNVMTDSLAARITPEGFQNAYEAIAPQLGPLISKRLVAALNRAGSPRLLFVARYSNTSDDILINITFTNNADTPLINEMWIE</sequence>
<proteinExistence type="predicted"/>
<evidence type="ECO:0008006" key="3">
    <source>
        <dbReference type="Google" id="ProtNLM"/>
    </source>
</evidence>